<evidence type="ECO:0000256" key="4">
    <source>
        <dbReference type="SAM" id="SignalP"/>
    </source>
</evidence>
<dbReference type="SUPFAM" id="SSF54060">
    <property type="entry name" value="His-Me finger endonucleases"/>
    <property type="match status" value="1"/>
</dbReference>
<reference evidence="5 6" key="1">
    <citation type="submission" date="2018-07" db="EMBL/GenBank/DDBJ databases">
        <title>Genomic Encyclopedia of Type Strains, Phase III (KMG-III): the genomes of soil and plant-associated and newly described type strains.</title>
        <authorList>
            <person name="Whitman W."/>
        </authorList>
    </citation>
    <scope>NUCLEOTIDE SEQUENCE [LARGE SCALE GENOMIC DNA]</scope>
    <source>
        <strain evidence="5 6">CECT 7731</strain>
    </source>
</reference>
<comment type="caution">
    <text evidence="5">The sequence shown here is derived from an EMBL/GenBank/DDBJ whole genome shotgun (WGS) entry which is preliminary data.</text>
</comment>
<dbReference type="InterPro" id="IPR007346">
    <property type="entry name" value="Endonuclease-I"/>
</dbReference>
<keyword evidence="4" id="KW-0732">Signal</keyword>
<dbReference type="RefSeq" id="WP_114412189.1">
    <property type="nucleotide sequence ID" value="NZ_QPJQ01000017.1"/>
</dbReference>
<dbReference type="OrthoDB" id="9800417at2"/>
<evidence type="ECO:0000256" key="1">
    <source>
        <dbReference type="ARBA" id="ARBA00006429"/>
    </source>
</evidence>
<dbReference type="Pfam" id="PF04231">
    <property type="entry name" value="Endonuclease_1"/>
    <property type="match status" value="1"/>
</dbReference>
<proteinExistence type="inferred from homology"/>
<dbReference type="PANTHER" id="PTHR33607">
    <property type="entry name" value="ENDONUCLEASE-1"/>
    <property type="match status" value="1"/>
</dbReference>
<accession>A0A368ZZI6</accession>
<keyword evidence="2" id="KW-0540">Nuclease</keyword>
<dbReference type="GO" id="GO:0004519">
    <property type="term" value="F:endonuclease activity"/>
    <property type="evidence" value="ECO:0007669"/>
    <property type="project" value="UniProtKB-KW"/>
</dbReference>
<dbReference type="PANTHER" id="PTHR33607:SF2">
    <property type="entry name" value="ENDONUCLEASE-1"/>
    <property type="match status" value="1"/>
</dbReference>
<feature type="chain" id="PRO_5016777662" evidence="4">
    <location>
        <begin position="23"/>
        <end position="287"/>
    </location>
</feature>
<keyword evidence="3" id="KW-0378">Hydrolase</keyword>
<name>A0A368ZZI6_9GAMM</name>
<dbReference type="AlphaFoldDB" id="A0A368ZZI6"/>
<dbReference type="InterPro" id="IPR044925">
    <property type="entry name" value="His-Me_finger_sf"/>
</dbReference>
<dbReference type="EMBL" id="QPJQ01000017">
    <property type="protein sequence ID" value="RCX01227.1"/>
    <property type="molecule type" value="Genomic_DNA"/>
</dbReference>
<dbReference type="GO" id="GO:0016787">
    <property type="term" value="F:hydrolase activity"/>
    <property type="evidence" value="ECO:0007669"/>
    <property type="project" value="UniProtKB-KW"/>
</dbReference>
<evidence type="ECO:0000313" key="5">
    <source>
        <dbReference type="EMBL" id="RCX01227.1"/>
    </source>
</evidence>
<sequence>MRRCLITLLMFFSGVASGVVLAGYYDGTEGLSGDALKAKLHSIIDGQKPLKYTQSGNTDWYDGKKIDVWEALVYTDSACPDDAPKCGLVQMLYLDEARHINQANRGKSNNDSWDREHVWPKSRGFKKQSQDGYTDLHHLRPADRNINGAHSNYGYDMGGDPFYDTLGDGSKVFSGTYVDKTNESFEPTDRAKGQIARMIFYMASRYEAGDDASPENMPDLIILDSNEKQSGQPSIGDLCTLVKWNEEFAVTDFEKRRNDRVQELQGNRNPYIDHPEFVDAIWANKCS</sequence>
<feature type="signal peptide" evidence="4">
    <location>
        <begin position="1"/>
        <end position="22"/>
    </location>
</feature>
<keyword evidence="5" id="KW-0255">Endonuclease</keyword>
<evidence type="ECO:0000256" key="3">
    <source>
        <dbReference type="ARBA" id="ARBA00022801"/>
    </source>
</evidence>
<evidence type="ECO:0000313" key="6">
    <source>
        <dbReference type="Proteomes" id="UP000253506"/>
    </source>
</evidence>
<comment type="similarity">
    <text evidence="1">Belongs to the EndA/NucM nuclease family.</text>
</comment>
<organism evidence="5 6">
    <name type="scientific">Marinomonas foliarum</name>
    <dbReference type="NCBI Taxonomy" id="491950"/>
    <lineage>
        <taxon>Bacteria</taxon>
        <taxon>Pseudomonadati</taxon>
        <taxon>Pseudomonadota</taxon>
        <taxon>Gammaproteobacteria</taxon>
        <taxon>Oceanospirillales</taxon>
        <taxon>Oceanospirillaceae</taxon>
        <taxon>Marinomonas</taxon>
    </lineage>
</organism>
<evidence type="ECO:0000256" key="2">
    <source>
        <dbReference type="ARBA" id="ARBA00022722"/>
    </source>
</evidence>
<protein>
    <submittedName>
        <fullName evidence="5">Endonuclease I</fullName>
    </submittedName>
</protein>
<dbReference type="Proteomes" id="UP000253506">
    <property type="component" value="Unassembled WGS sequence"/>
</dbReference>
<gene>
    <name evidence="5" type="ORF">DFP77_1171</name>
</gene>